<sequence>MDVWMLRICLGSLYLFLLNHVSGNLFQTQSQVIWSDAEVACQQANGTLFKPDKGSFDIQLFENRTLDGDSWVAAIYTYVNHPETSFRMNEPDVRDRCIAFEIRQDCTGQYWHKACNETYSIICESYHALDRQWILGRDTTWVAASDLCQSRSMKLATFITNTRQLFDQGPCQPGIYWTGRVIEVDFQSNAQPRYSQGACGFLQNHVLSFGDCSRKIRSLCITDSNLLQHDYRTSSPLTGELSSSSTTSYWITQITSTSRDKTMSTRNGPHTNHSLFHGISIKHVSSSLSTDMQMKRDMGLIYSHGEDFNLSDAGVIIGSVLGCALFIFLIVLLVIILRKKRAQGNGMISEEKETMNSKTLRMTKTQKPTNSLEDHGMVLVQQNPTHSVEDHGMVLIQQNPTHSVEDHGMVLVQRNPTHSVEDHGMVLVQQNPTHSVEDHGMVLVQRNPTNSKEDHGMVLVQQNPTHSVGDHGMVLVQPRSTNPGNVSATSHLEGFNGDRLEEISKTKDSINSPMDFKDDDNNYRRIKRRSMTPNTYESIHLDDDSYDHLEYENKPGSGNVTIHVYDKANYHLRHKHASECSIICDTTDEPNKPVEKHDGVYNKANHNIIVDYNTTHVIASDKDTSSYHV</sequence>
<evidence type="ECO:0008006" key="5">
    <source>
        <dbReference type="Google" id="ProtNLM"/>
    </source>
</evidence>
<feature type="signal peptide" evidence="2">
    <location>
        <begin position="1"/>
        <end position="23"/>
    </location>
</feature>
<keyword evidence="1" id="KW-1133">Transmembrane helix</keyword>
<gene>
    <name evidence="3" type="ORF">CHS0354_016495</name>
</gene>
<evidence type="ECO:0000313" key="3">
    <source>
        <dbReference type="EMBL" id="KAK3592739.1"/>
    </source>
</evidence>
<organism evidence="3 4">
    <name type="scientific">Potamilus streckersoni</name>
    <dbReference type="NCBI Taxonomy" id="2493646"/>
    <lineage>
        <taxon>Eukaryota</taxon>
        <taxon>Metazoa</taxon>
        <taxon>Spiralia</taxon>
        <taxon>Lophotrochozoa</taxon>
        <taxon>Mollusca</taxon>
        <taxon>Bivalvia</taxon>
        <taxon>Autobranchia</taxon>
        <taxon>Heteroconchia</taxon>
        <taxon>Palaeoheterodonta</taxon>
        <taxon>Unionida</taxon>
        <taxon>Unionoidea</taxon>
        <taxon>Unionidae</taxon>
        <taxon>Ambleminae</taxon>
        <taxon>Lampsilini</taxon>
        <taxon>Potamilus</taxon>
    </lineage>
</organism>
<reference evidence="3" key="1">
    <citation type="journal article" date="2021" name="Genome Biol. Evol.">
        <title>A High-Quality Reference Genome for a Parasitic Bivalve with Doubly Uniparental Inheritance (Bivalvia: Unionida).</title>
        <authorList>
            <person name="Smith C.H."/>
        </authorList>
    </citation>
    <scope>NUCLEOTIDE SEQUENCE</scope>
    <source>
        <strain evidence="3">CHS0354</strain>
    </source>
</reference>
<dbReference type="AlphaFoldDB" id="A0AAE0VWP4"/>
<dbReference type="Proteomes" id="UP001195483">
    <property type="component" value="Unassembled WGS sequence"/>
</dbReference>
<keyword evidence="1" id="KW-0472">Membrane</keyword>
<evidence type="ECO:0000313" key="4">
    <source>
        <dbReference type="Proteomes" id="UP001195483"/>
    </source>
</evidence>
<feature type="chain" id="PRO_5041974404" description="C-type lectin domain-containing protein" evidence="2">
    <location>
        <begin position="24"/>
        <end position="629"/>
    </location>
</feature>
<dbReference type="InterPro" id="IPR016187">
    <property type="entry name" value="CTDL_fold"/>
</dbReference>
<keyword evidence="2" id="KW-0732">Signal</keyword>
<reference evidence="3" key="2">
    <citation type="journal article" date="2021" name="Genome Biol. Evol.">
        <title>Developing a high-quality reference genome for a parasitic bivalve with doubly uniparental inheritance (Bivalvia: Unionida).</title>
        <authorList>
            <person name="Smith C.H."/>
        </authorList>
    </citation>
    <scope>NUCLEOTIDE SEQUENCE</scope>
    <source>
        <strain evidence="3">CHS0354</strain>
        <tissue evidence="3">Mantle</tissue>
    </source>
</reference>
<evidence type="ECO:0000256" key="1">
    <source>
        <dbReference type="SAM" id="Phobius"/>
    </source>
</evidence>
<dbReference type="EMBL" id="JAEAOA010001018">
    <property type="protein sequence ID" value="KAK3592739.1"/>
    <property type="molecule type" value="Genomic_DNA"/>
</dbReference>
<protein>
    <recommendedName>
        <fullName evidence="5">C-type lectin domain-containing protein</fullName>
    </recommendedName>
</protein>
<dbReference type="SUPFAM" id="SSF56436">
    <property type="entry name" value="C-type lectin-like"/>
    <property type="match status" value="2"/>
</dbReference>
<proteinExistence type="predicted"/>
<keyword evidence="4" id="KW-1185">Reference proteome</keyword>
<keyword evidence="1" id="KW-0812">Transmembrane</keyword>
<comment type="caution">
    <text evidence="3">The sequence shown here is derived from an EMBL/GenBank/DDBJ whole genome shotgun (WGS) entry which is preliminary data.</text>
</comment>
<accession>A0AAE0VWP4</accession>
<name>A0AAE0VWP4_9BIVA</name>
<reference evidence="3" key="3">
    <citation type="submission" date="2023-05" db="EMBL/GenBank/DDBJ databases">
        <authorList>
            <person name="Smith C.H."/>
        </authorList>
    </citation>
    <scope>NUCLEOTIDE SEQUENCE</scope>
    <source>
        <strain evidence="3">CHS0354</strain>
        <tissue evidence="3">Mantle</tissue>
    </source>
</reference>
<feature type="transmembrane region" description="Helical" evidence="1">
    <location>
        <begin position="313"/>
        <end position="337"/>
    </location>
</feature>
<evidence type="ECO:0000256" key="2">
    <source>
        <dbReference type="SAM" id="SignalP"/>
    </source>
</evidence>